<evidence type="ECO:0000313" key="10">
    <source>
        <dbReference type="Proteomes" id="UP000824890"/>
    </source>
</evidence>
<sequence length="463" mass="51437">MELSLDCKPQSYSMLLKSFGDNFQSDQTTQKLEDLLSRLEQERLKIDAFKRELPLCMQLLSNAVEVYRQQLEAYRENSNNSNQSVVARPVLEEFIPLRNQPEKENNKGNNWMTTAQLWSQPETKPKNIDPTTDQSPKDELASSPKLGHFDVKQRNGGGAFLPFSKEKTLPELALSTEVKRVSPANEHTNDHDCNGESIINGSNNNNNNNSSTTSQSNRKARRCWSPDLHRRFVQALQMLGGSQVATPKQIRELMKVDGLTNDEVKSHLQKYRLHTRRPSPSPSPQTSSGQGPHLVVLGGIWSGGGERKGLAALREESGNQSNINGSEITLKPLSDFTVHATLSSPPCGSRHEESIRRVLIASFDLRFNNSKCLRLQIHSVNPFLNPSTTIYHSIRVSLRQGGVSSRIKRASDGGIPPLYVAALERHIETDSAVTLDLGAFVAQITATIDRRGYSSKGGACLLF</sequence>
<reference evidence="9 10" key="1">
    <citation type="submission" date="2021-05" db="EMBL/GenBank/DDBJ databases">
        <title>Genome Assembly of Synthetic Allotetraploid Brassica napus Reveals Homoeologous Exchanges between Subgenomes.</title>
        <authorList>
            <person name="Davis J.T."/>
        </authorList>
    </citation>
    <scope>NUCLEOTIDE SEQUENCE [LARGE SCALE GENOMIC DNA]</scope>
    <source>
        <strain evidence="10">cv. Da-Ae</strain>
        <tissue evidence="9">Seedling</tissue>
    </source>
</reference>
<comment type="caution">
    <text evidence="9">The sequence shown here is derived from an EMBL/GenBank/DDBJ whole genome shotgun (WGS) entry which is preliminary data.</text>
</comment>
<dbReference type="PANTHER" id="PTHR31003">
    <property type="entry name" value="MYB FAMILY TRANSCRIPTION FACTOR"/>
    <property type="match status" value="1"/>
</dbReference>
<gene>
    <name evidence="9" type="ORF">HID58_049049</name>
</gene>
<dbReference type="InterPro" id="IPR006447">
    <property type="entry name" value="Myb_dom_plants"/>
</dbReference>
<comment type="subcellular location">
    <subcellularLocation>
        <location evidence="1">Nucleus</location>
    </subcellularLocation>
</comment>
<evidence type="ECO:0000256" key="4">
    <source>
        <dbReference type="ARBA" id="ARBA00023163"/>
    </source>
</evidence>
<dbReference type="InterPro" id="IPR058673">
    <property type="entry name" value="HHO5-like_N"/>
</dbReference>
<name>A0ABQ8B5B1_BRANA</name>
<feature type="compositionally biased region" description="Low complexity" evidence="7">
    <location>
        <begin position="195"/>
        <end position="217"/>
    </location>
</feature>
<evidence type="ECO:0000256" key="7">
    <source>
        <dbReference type="SAM" id="MobiDB-lite"/>
    </source>
</evidence>
<dbReference type="SUPFAM" id="SSF46689">
    <property type="entry name" value="Homeodomain-like"/>
    <property type="match status" value="1"/>
</dbReference>
<keyword evidence="2" id="KW-0805">Transcription regulation</keyword>
<keyword evidence="6" id="KW-0175">Coiled coil</keyword>
<accession>A0ABQ8B5B1</accession>
<dbReference type="PROSITE" id="PS51294">
    <property type="entry name" value="HTH_MYB"/>
    <property type="match status" value="1"/>
</dbReference>
<keyword evidence="10" id="KW-1185">Reference proteome</keyword>
<dbReference type="InterPro" id="IPR017930">
    <property type="entry name" value="Myb_dom"/>
</dbReference>
<organism evidence="9 10">
    <name type="scientific">Brassica napus</name>
    <name type="common">Rape</name>
    <dbReference type="NCBI Taxonomy" id="3708"/>
    <lineage>
        <taxon>Eukaryota</taxon>
        <taxon>Viridiplantae</taxon>
        <taxon>Streptophyta</taxon>
        <taxon>Embryophyta</taxon>
        <taxon>Tracheophyta</taxon>
        <taxon>Spermatophyta</taxon>
        <taxon>Magnoliopsida</taxon>
        <taxon>eudicotyledons</taxon>
        <taxon>Gunneridae</taxon>
        <taxon>Pentapetalae</taxon>
        <taxon>rosids</taxon>
        <taxon>malvids</taxon>
        <taxon>Brassicales</taxon>
        <taxon>Brassicaceae</taxon>
        <taxon>Brassiceae</taxon>
        <taxon>Brassica</taxon>
    </lineage>
</organism>
<feature type="domain" description="HTH myb-type" evidence="8">
    <location>
        <begin position="216"/>
        <end position="276"/>
    </location>
</feature>
<dbReference type="PANTHER" id="PTHR31003:SF19">
    <property type="entry name" value="MYB FAMILY TRANSCRIPTION FACTOR EFM"/>
    <property type="match status" value="1"/>
</dbReference>
<keyword evidence="5" id="KW-0539">Nucleus</keyword>
<protein>
    <recommendedName>
        <fullName evidence="8">HTH myb-type domain-containing protein</fullName>
    </recommendedName>
</protein>
<evidence type="ECO:0000313" key="9">
    <source>
        <dbReference type="EMBL" id="KAH0899481.1"/>
    </source>
</evidence>
<dbReference type="Gene3D" id="1.10.10.60">
    <property type="entry name" value="Homeodomain-like"/>
    <property type="match status" value="1"/>
</dbReference>
<dbReference type="Pfam" id="PF00249">
    <property type="entry name" value="Myb_DNA-binding"/>
    <property type="match status" value="1"/>
</dbReference>
<evidence type="ECO:0000256" key="3">
    <source>
        <dbReference type="ARBA" id="ARBA00023125"/>
    </source>
</evidence>
<dbReference type="EMBL" id="JAGKQM010000012">
    <property type="protein sequence ID" value="KAH0899481.1"/>
    <property type="molecule type" value="Genomic_DNA"/>
</dbReference>
<dbReference type="InterPro" id="IPR044787">
    <property type="entry name" value="HHO5-like"/>
</dbReference>
<evidence type="ECO:0000256" key="6">
    <source>
        <dbReference type="SAM" id="Coils"/>
    </source>
</evidence>
<dbReference type="InterPro" id="IPR009057">
    <property type="entry name" value="Homeodomain-like_sf"/>
</dbReference>
<feature type="region of interest" description="Disordered" evidence="7">
    <location>
        <begin position="179"/>
        <end position="222"/>
    </location>
</feature>
<dbReference type="Proteomes" id="UP000824890">
    <property type="component" value="Unassembled WGS sequence"/>
</dbReference>
<evidence type="ECO:0000256" key="1">
    <source>
        <dbReference type="ARBA" id="ARBA00004123"/>
    </source>
</evidence>
<dbReference type="Pfam" id="PF26575">
    <property type="entry name" value="HHO5_N"/>
    <property type="match status" value="1"/>
</dbReference>
<feature type="region of interest" description="Disordered" evidence="7">
    <location>
        <begin position="119"/>
        <end position="153"/>
    </location>
</feature>
<keyword evidence="4" id="KW-0804">Transcription</keyword>
<feature type="coiled-coil region" evidence="6">
    <location>
        <begin position="25"/>
        <end position="84"/>
    </location>
</feature>
<dbReference type="NCBIfam" id="TIGR01557">
    <property type="entry name" value="myb_SHAQKYF"/>
    <property type="match status" value="1"/>
</dbReference>
<keyword evidence="3" id="KW-0238">DNA-binding</keyword>
<dbReference type="InterPro" id="IPR001005">
    <property type="entry name" value="SANT/Myb"/>
</dbReference>
<evidence type="ECO:0000256" key="2">
    <source>
        <dbReference type="ARBA" id="ARBA00023015"/>
    </source>
</evidence>
<proteinExistence type="predicted"/>
<evidence type="ECO:0000256" key="5">
    <source>
        <dbReference type="ARBA" id="ARBA00023242"/>
    </source>
</evidence>
<evidence type="ECO:0000259" key="8">
    <source>
        <dbReference type="PROSITE" id="PS51294"/>
    </source>
</evidence>
<feature type="region of interest" description="Disordered" evidence="7">
    <location>
        <begin position="271"/>
        <end position="293"/>
    </location>
</feature>